<dbReference type="PANTHER" id="PTHR48111">
    <property type="entry name" value="REGULATOR OF RPOS"/>
    <property type="match status" value="1"/>
</dbReference>
<keyword evidence="5" id="KW-0804">Transcription</keyword>
<feature type="domain" description="Response regulatory" evidence="7">
    <location>
        <begin position="2"/>
        <end position="115"/>
    </location>
</feature>
<feature type="modified residue" description="4-aspartylphosphate" evidence="6">
    <location>
        <position position="51"/>
    </location>
</feature>
<dbReference type="GO" id="GO:0005829">
    <property type="term" value="C:cytosol"/>
    <property type="evidence" value="ECO:0007669"/>
    <property type="project" value="TreeGrafter"/>
</dbReference>
<gene>
    <name evidence="8" type="ORF">PDPUS_2_00239</name>
</gene>
<evidence type="ECO:0000256" key="4">
    <source>
        <dbReference type="ARBA" id="ARBA00023125"/>
    </source>
</evidence>
<keyword evidence="2" id="KW-0902">Two-component regulatory system</keyword>
<dbReference type="PROSITE" id="PS50110">
    <property type="entry name" value="RESPONSE_REGULATORY"/>
    <property type="match status" value="1"/>
</dbReference>
<dbReference type="AlphaFoldDB" id="A0AAD1CJN0"/>
<dbReference type="Pfam" id="PF00072">
    <property type="entry name" value="Response_reg"/>
    <property type="match status" value="1"/>
</dbReference>
<dbReference type="SUPFAM" id="SSF52172">
    <property type="entry name" value="CheY-like"/>
    <property type="match status" value="1"/>
</dbReference>
<evidence type="ECO:0000256" key="6">
    <source>
        <dbReference type="PROSITE-ProRule" id="PRU00169"/>
    </source>
</evidence>
<accession>A0AAD1CJN0</accession>
<dbReference type="GO" id="GO:0032993">
    <property type="term" value="C:protein-DNA complex"/>
    <property type="evidence" value="ECO:0007669"/>
    <property type="project" value="TreeGrafter"/>
</dbReference>
<proteinExistence type="predicted"/>
<evidence type="ECO:0000256" key="5">
    <source>
        <dbReference type="ARBA" id="ARBA00023163"/>
    </source>
</evidence>
<reference evidence="9" key="1">
    <citation type="submission" date="2017-05" db="EMBL/GenBank/DDBJ databases">
        <title>Whole genome sequence of fish pathogenic bacteria, Photobacterium damselae subsp. piscicida, strain 91-197, isolated from hybrid striped bass (Morone sp.) in USA.</title>
        <authorList>
            <person name="Teru Y."/>
            <person name="Hikima J."/>
            <person name="Kono T."/>
            <person name="Sakai M."/>
            <person name="Takano T."/>
            <person name="Hawke J.P."/>
            <person name="Takeyama H."/>
            <person name="Aoki T."/>
        </authorList>
    </citation>
    <scope>NUCLEOTIDE SEQUENCE [LARGE SCALE GENOMIC DNA]</scope>
    <source>
        <strain evidence="9">91-197</strain>
    </source>
</reference>
<dbReference type="GO" id="GO:0000976">
    <property type="term" value="F:transcription cis-regulatory region binding"/>
    <property type="evidence" value="ECO:0007669"/>
    <property type="project" value="TreeGrafter"/>
</dbReference>
<sequence>MRILLVEDHHDIAGIIFDYFEIKGAVLDHAATGPRGLALAKEQHYDLIILDLMLPKIDGLTVCRELRDYGIDTPVLMLTAMDSREDILAGFQNGADDYLVKPFDLEILMVRNFNF</sequence>
<dbReference type="SMART" id="SM00448">
    <property type="entry name" value="REC"/>
    <property type="match status" value="1"/>
</dbReference>
<evidence type="ECO:0000259" key="7">
    <source>
        <dbReference type="PROSITE" id="PS50110"/>
    </source>
</evidence>
<dbReference type="InterPro" id="IPR001789">
    <property type="entry name" value="Sig_transdc_resp-reg_receiver"/>
</dbReference>
<evidence type="ECO:0000256" key="3">
    <source>
        <dbReference type="ARBA" id="ARBA00023015"/>
    </source>
</evidence>
<dbReference type="InterPro" id="IPR011006">
    <property type="entry name" value="CheY-like_superfamily"/>
</dbReference>
<evidence type="ECO:0000313" key="8">
    <source>
        <dbReference type="EMBL" id="BAX54825.1"/>
    </source>
</evidence>
<name>A0AAD1CJN0_PHODP</name>
<keyword evidence="4" id="KW-0238">DNA-binding</keyword>
<protein>
    <submittedName>
        <fullName evidence="8">Transcriptional activator protein CzcR</fullName>
    </submittedName>
</protein>
<dbReference type="GO" id="GO:0000156">
    <property type="term" value="F:phosphorelay response regulator activity"/>
    <property type="evidence" value="ECO:0007669"/>
    <property type="project" value="TreeGrafter"/>
</dbReference>
<dbReference type="Gene3D" id="3.40.50.2300">
    <property type="match status" value="1"/>
</dbReference>
<evidence type="ECO:0000313" key="9">
    <source>
        <dbReference type="Proteomes" id="UP000218676"/>
    </source>
</evidence>
<dbReference type="InterPro" id="IPR039420">
    <property type="entry name" value="WalR-like"/>
</dbReference>
<dbReference type="Proteomes" id="UP000218676">
    <property type="component" value="Chromosome 2"/>
</dbReference>
<organism evidence="8 9">
    <name type="scientific">Photobacterium damsela subsp. piscicida</name>
    <name type="common">Pasteurella piscicida</name>
    <dbReference type="NCBI Taxonomy" id="38294"/>
    <lineage>
        <taxon>Bacteria</taxon>
        <taxon>Pseudomonadati</taxon>
        <taxon>Pseudomonadota</taxon>
        <taxon>Gammaproteobacteria</taxon>
        <taxon>Vibrionales</taxon>
        <taxon>Vibrionaceae</taxon>
        <taxon>Photobacterium</taxon>
    </lineage>
</organism>
<dbReference type="PANTHER" id="PTHR48111:SF22">
    <property type="entry name" value="REGULATOR OF RPOS"/>
    <property type="match status" value="1"/>
</dbReference>
<dbReference type="FunFam" id="3.40.50.2300:FF:000001">
    <property type="entry name" value="DNA-binding response regulator PhoB"/>
    <property type="match status" value="1"/>
</dbReference>
<dbReference type="CDD" id="cd17574">
    <property type="entry name" value="REC_OmpR"/>
    <property type="match status" value="1"/>
</dbReference>
<evidence type="ECO:0000256" key="1">
    <source>
        <dbReference type="ARBA" id="ARBA00022553"/>
    </source>
</evidence>
<keyword evidence="1 6" id="KW-0597">Phosphoprotein</keyword>
<keyword evidence="3" id="KW-0805">Transcription regulation</keyword>
<evidence type="ECO:0000256" key="2">
    <source>
        <dbReference type="ARBA" id="ARBA00023012"/>
    </source>
</evidence>
<dbReference type="GO" id="GO:0006355">
    <property type="term" value="P:regulation of DNA-templated transcription"/>
    <property type="evidence" value="ECO:0007669"/>
    <property type="project" value="TreeGrafter"/>
</dbReference>
<dbReference type="EMBL" id="AP018046">
    <property type="protein sequence ID" value="BAX54825.1"/>
    <property type="molecule type" value="Genomic_DNA"/>
</dbReference>